<dbReference type="GO" id="GO:0034707">
    <property type="term" value="C:chloride channel complex"/>
    <property type="evidence" value="ECO:0007669"/>
    <property type="project" value="UniProtKB-KW"/>
</dbReference>
<keyword evidence="7" id="KW-0869">Chloride channel</keyword>
<comment type="subcellular location">
    <subcellularLocation>
        <location evidence="1">Membrane</location>
        <topology evidence="1">Multi-pass membrane protein</topology>
    </subcellularLocation>
</comment>
<dbReference type="InterPro" id="IPR001807">
    <property type="entry name" value="ClC"/>
</dbReference>
<dbReference type="InterPro" id="IPR050368">
    <property type="entry name" value="ClC-type_chloride_channel"/>
</dbReference>
<keyword evidence="5" id="KW-0406">Ion transport</keyword>
<evidence type="ECO:0000256" key="8">
    <source>
        <dbReference type="ARBA" id="ARBA00023214"/>
    </source>
</evidence>
<proteinExistence type="predicted"/>
<dbReference type="Gene3D" id="1.10.3080.10">
    <property type="entry name" value="Clc chloride channel"/>
    <property type="match status" value="1"/>
</dbReference>
<keyword evidence="2" id="KW-0813">Transport</keyword>
<dbReference type="Proteomes" id="UP000478463">
    <property type="component" value="Chromosome"/>
</dbReference>
<dbReference type="EMBL" id="CP063310">
    <property type="protein sequence ID" value="QOS69979.1"/>
    <property type="molecule type" value="Genomic_DNA"/>
</dbReference>
<evidence type="ECO:0000313" key="11">
    <source>
        <dbReference type="Proteomes" id="UP000478463"/>
    </source>
</evidence>
<evidence type="ECO:0000256" key="5">
    <source>
        <dbReference type="ARBA" id="ARBA00023065"/>
    </source>
</evidence>
<evidence type="ECO:0000256" key="1">
    <source>
        <dbReference type="ARBA" id="ARBA00004141"/>
    </source>
</evidence>
<evidence type="ECO:0000256" key="3">
    <source>
        <dbReference type="ARBA" id="ARBA00022692"/>
    </source>
</evidence>
<gene>
    <name evidence="10" type="ORF">GS424_007255</name>
</gene>
<reference evidence="10 11" key="1">
    <citation type="submission" date="2020-10" db="EMBL/GenBank/DDBJ databases">
        <title>Eggerthella sp. nov., isolated from human feces.</title>
        <authorList>
            <person name="Yajun G."/>
        </authorList>
    </citation>
    <scope>NUCLEOTIDE SEQUENCE [LARGE SCALE GENOMIC DNA]</scope>
    <source>
        <strain evidence="10 11">HF-1101</strain>
    </source>
</reference>
<dbReference type="PRINTS" id="PR00762">
    <property type="entry name" value="CLCHANNEL"/>
</dbReference>
<sequence>MLTLSVDFAGTLSQRHPWLLFALPALGLASIGLYKLLRLPVNLATDGVIERFRANERIPGGVAPGILGGTFLTVLGGGSVGMESGALQMGASIGSVLGRPFKLAPVWRRGRTIPNGYPAALGMAAAFSALFFAPLGSCMFVLELARFDRAVARHVPTMLLATFVAYAIARAVGIGDHIPAVALPALSWGSVAHCLLVGLCCAVGGVLFASGLRALRHVVRHRVGRPLVAVAAGGLLFAALVLAFGWQTFEGTGMGLLRGALAGEAAPADFAVKAALTVLVLGFGFKGGEIMPMFTVGALLGCTLGLAAGQPAGFSAALGMAAFFAAASRCPLAAVLMGAEIFGWAALPFLLIAVAAAYAGSYDVGVFGRGAASELARVRREARRGESILEEAR</sequence>
<keyword evidence="4" id="KW-1133">Transmembrane helix</keyword>
<dbReference type="KEGG" id="egd:GS424_007255"/>
<dbReference type="InterPro" id="IPR014743">
    <property type="entry name" value="Cl-channel_core"/>
</dbReference>
<evidence type="ECO:0000256" key="4">
    <source>
        <dbReference type="ARBA" id="ARBA00022989"/>
    </source>
</evidence>
<dbReference type="AlphaFoldDB" id="A0A6L7IU94"/>
<evidence type="ECO:0000256" key="9">
    <source>
        <dbReference type="ARBA" id="ARBA00023303"/>
    </source>
</evidence>
<name>A0A6L7IU94_9ACTN</name>
<keyword evidence="8" id="KW-0868">Chloride</keyword>
<dbReference type="GO" id="GO:0005254">
    <property type="term" value="F:chloride channel activity"/>
    <property type="evidence" value="ECO:0007669"/>
    <property type="project" value="UniProtKB-KW"/>
</dbReference>
<evidence type="ECO:0000256" key="7">
    <source>
        <dbReference type="ARBA" id="ARBA00023173"/>
    </source>
</evidence>
<protein>
    <submittedName>
        <fullName evidence="10">Chloride channel protein</fullName>
    </submittedName>
</protein>
<accession>A0A6L7IU94</accession>
<dbReference type="Pfam" id="PF00654">
    <property type="entry name" value="Voltage_CLC"/>
    <property type="match status" value="1"/>
</dbReference>
<evidence type="ECO:0000313" key="10">
    <source>
        <dbReference type="EMBL" id="QOS69979.1"/>
    </source>
</evidence>
<organism evidence="10 11">
    <name type="scientific">Eggerthella guodeyinii</name>
    <dbReference type="NCBI Taxonomy" id="2690837"/>
    <lineage>
        <taxon>Bacteria</taxon>
        <taxon>Bacillati</taxon>
        <taxon>Actinomycetota</taxon>
        <taxon>Coriobacteriia</taxon>
        <taxon>Eggerthellales</taxon>
        <taxon>Eggerthellaceae</taxon>
        <taxon>Eggerthella</taxon>
    </lineage>
</organism>
<keyword evidence="6" id="KW-0472">Membrane</keyword>
<evidence type="ECO:0000256" key="6">
    <source>
        <dbReference type="ARBA" id="ARBA00023136"/>
    </source>
</evidence>
<dbReference type="PANTHER" id="PTHR43427">
    <property type="entry name" value="CHLORIDE CHANNEL PROTEIN CLC-E"/>
    <property type="match status" value="1"/>
</dbReference>
<keyword evidence="3" id="KW-0812">Transmembrane</keyword>
<dbReference type="PANTHER" id="PTHR43427:SF6">
    <property type="entry name" value="CHLORIDE CHANNEL PROTEIN CLC-E"/>
    <property type="match status" value="1"/>
</dbReference>
<keyword evidence="9" id="KW-0407">Ion channel</keyword>
<evidence type="ECO:0000256" key="2">
    <source>
        <dbReference type="ARBA" id="ARBA00022448"/>
    </source>
</evidence>
<dbReference type="SUPFAM" id="SSF81340">
    <property type="entry name" value="Clc chloride channel"/>
    <property type="match status" value="1"/>
</dbReference>